<organism evidence="2 3">
    <name type="scientific">Patellaria atrata CBS 101060</name>
    <dbReference type="NCBI Taxonomy" id="1346257"/>
    <lineage>
        <taxon>Eukaryota</taxon>
        <taxon>Fungi</taxon>
        <taxon>Dikarya</taxon>
        <taxon>Ascomycota</taxon>
        <taxon>Pezizomycotina</taxon>
        <taxon>Dothideomycetes</taxon>
        <taxon>Dothideomycetes incertae sedis</taxon>
        <taxon>Patellariales</taxon>
        <taxon>Patellariaceae</taxon>
        <taxon>Patellaria</taxon>
    </lineage>
</organism>
<dbReference type="Proteomes" id="UP000799429">
    <property type="component" value="Unassembled WGS sequence"/>
</dbReference>
<gene>
    <name evidence="2" type="ORF">M501DRAFT_982939</name>
</gene>
<reference evidence="2" key="1">
    <citation type="journal article" date="2020" name="Stud. Mycol.">
        <title>101 Dothideomycetes genomes: a test case for predicting lifestyles and emergence of pathogens.</title>
        <authorList>
            <person name="Haridas S."/>
            <person name="Albert R."/>
            <person name="Binder M."/>
            <person name="Bloem J."/>
            <person name="Labutti K."/>
            <person name="Salamov A."/>
            <person name="Andreopoulos B."/>
            <person name="Baker S."/>
            <person name="Barry K."/>
            <person name="Bills G."/>
            <person name="Bluhm B."/>
            <person name="Cannon C."/>
            <person name="Castanera R."/>
            <person name="Culley D."/>
            <person name="Daum C."/>
            <person name="Ezra D."/>
            <person name="Gonzalez J."/>
            <person name="Henrissat B."/>
            <person name="Kuo A."/>
            <person name="Liang C."/>
            <person name="Lipzen A."/>
            <person name="Lutzoni F."/>
            <person name="Magnuson J."/>
            <person name="Mondo S."/>
            <person name="Nolan M."/>
            <person name="Ohm R."/>
            <person name="Pangilinan J."/>
            <person name="Park H.-J."/>
            <person name="Ramirez L."/>
            <person name="Alfaro M."/>
            <person name="Sun H."/>
            <person name="Tritt A."/>
            <person name="Yoshinaga Y."/>
            <person name="Zwiers L.-H."/>
            <person name="Turgeon B."/>
            <person name="Goodwin S."/>
            <person name="Spatafora J."/>
            <person name="Crous P."/>
            <person name="Grigoriev I."/>
        </authorList>
    </citation>
    <scope>NUCLEOTIDE SEQUENCE</scope>
    <source>
        <strain evidence="2">CBS 101060</strain>
    </source>
</reference>
<dbReference type="Pfam" id="PF01323">
    <property type="entry name" value="DSBA"/>
    <property type="match status" value="1"/>
</dbReference>
<dbReference type="SUPFAM" id="SSF52833">
    <property type="entry name" value="Thioredoxin-like"/>
    <property type="match status" value="1"/>
</dbReference>
<feature type="domain" description="DSBA-like thioredoxin" evidence="1">
    <location>
        <begin position="7"/>
        <end position="208"/>
    </location>
</feature>
<comment type="caution">
    <text evidence="2">The sequence shown here is derived from an EMBL/GenBank/DDBJ whole genome shotgun (WGS) entry which is preliminary data.</text>
</comment>
<dbReference type="AlphaFoldDB" id="A0A9P4S4T2"/>
<keyword evidence="3" id="KW-1185">Reference proteome</keyword>
<dbReference type="CDD" id="cd03024">
    <property type="entry name" value="DsbA_FrnE"/>
    <property type="match status" value="1"/>
</dbReference>
<protein>
    <submittedName>
        <fullName evidence="2">Thioredoxin-like protein</fullName>
    </submittedName>
</protein>
<dbReference type="InterPro" id="IPR036249">
    <property type="entry name" value="Thioredoxin-like_sf"/>
</dbReference>
<dbReference type="GO" id="GO:0016491">
    <property type="term" value="F:oxidoreductase activity"/>
    <property type="evidence" value="ECO:0007669"/>
    <property type="project" value="InterPro"/>
</dbReference>
<dbReference type="PANTHER" id="PTHR13887">
    <property type="entry name" value="GLUTATHIONE S-TRANSFERASE KAPPA"/>
    <property type="match status" value="1"/>
</dbReference>
<name>A0A9P4S4T2_9PEZI</name>
<sequence length="219" mass="24763">MTVFDIKIRSDTVCPWCYIGLRRLNRAITLYKRVYPSGSADTFRITHMPYYLNPAFPSPGLPTSALMESRMGPEKTPIAKARMEQIGMSEGIFFRWGGRTGNTRDSHRLVELAKRKGQEVQETVVESLFRACFEEEMDVSLFETLVMCGRRAGLEEQEVREWLESGKGGDVVDREAEEGSAEGRGVPKFYIQGVHMLEGAEDVGAFLEVFAKIKGDMEY</sequence>
<dbReference type="Gene3D" id="3.40.30.10">
    <property type="entry name" value="Glutaredoxin"/>
    <property type="match status" value="1"/>
</dbReference>
<dbReference type="OrthoDB" id="1930760at2759"/>
<proteinExistence type="predicted"/>
<evidence type="ECO:0000259" key="1">
    <source>
        <dbReference type="Pfam" id="PF01323"/>
    </source>
</evidence>
<dbReference type="PANTHER" id="PTHR13887:SF41">
    <property type="entry name" value="THIOREDOXIN SUPERFAMILY PROTEIN"/>
    <property type="match status" value="1"/>
</dbReference>
<evidence type="ECO:0000313" key="2">
    <source>
        <dbReference type="EMBL" id="KAF2835038.1"/>
    </source>
</evidence>
<evidence type="ECO:0000313" key="3">
    <source>
        <dbReference type="Proteomes" id="UP000799429"/>
    </source>
</evidence>
<dbReference type="InterPro" id="IPR001853">
    <property type="entry name" value="DSBA-like_thioredoxin_dom"/>
</dbReference>
<dbReference type="EMBL" id="MU006112">
    <property type="protein sequence ID" value="KAF2835038.1"/>
    <property type="molecule type" value="Genomic_DNA"/>
</dbReference>
<accession>A0A9P4S4T2</accession>